<evidence type="ECO:0000313" key="2">
    <source>
        <dbReference type="Proteomes" id="UP001174909"/>
    </source>
</evidence>
<organism evidence="1 2">
    <name type="scientific">Geodia barretti</name>
    <name type="common">Barrett's horny sponge</name>
    <dbReference type="NCBI Taxonomy" id="519541"/>
    <lineage>
        <taxon>Eukaryota</taxon>
        <taxon>Metazoa</taxon>
        <taxon>Porifera</taxon>
        <taxon>Demospongiae</taxon>
        <taxon>Heteroscleromorpha</taxon>
        <taxon>Tetractinellida</taxon>
        <taxon>Astrophorina</taxon>
        <taxon>Geodiidae</taxon>
        <taxon>Geodia</taxon>
    </lineage>
</organism>
<dbReference type="AlphaFoldDB" id="A0AA35WEJ3"/>
<sequence>MTESDTSCSPEHGNGLSSISHHCILHAVQAIAPRKGISELLPQSGSHNIRSFCKELAQLARNSSSEKLLFTIEEELVQPIAIQNFFSGVTSEHNFTSTIEKALVEATNVAGIDLGKLHRTCWEYYREAKKGEISFPKWLTSACMFRLWLTFNQCLD</sequence>
<comment type="caution">
    <text evidence="1">The sequence shown here is derived from an EMBL/GenBank/DDBJ whole genome shotgun (WGS) entry which is preliminary data.</text>
</comment>
<reference evidence="1" key="1">
    <citation type="submission" date="2023-03" db="EMBL/GenBank/DDBJ databases">
        <authorList>
            <person name="Steffen K."/>
            <person name="Cardenas P."/>
        </authorList>
    </citation>
    <scope>NUCLEOTIDE SEQUENCE</scope>
</reference>
<accession>A0AA35WEJ3</accession>
<name>A0AA35WEJ3_GEOBA</name>
<dbReference type="EMBL" id="CASHTH010001354">
    <property type="protein sequence ID" value="CAI8014336.1"/>
    <property type="molecule type" value="Genomic_DNA"/>
</dbReference>
<protein>
    <submittedName>
        <fullName evidence="1">Uncharacterized protein</fullName>
    </submittedName>
</protein>
<dbReference type="Proteomes" id="UP001174909">
    <property type="component" value="Unassembled WGS sequence"/>
</dbReference>
<gene>
    <name evidence="1" type="ORF">GBAR_LOCUS8969</name>
</gene>
<evidence type="ECO:0000313" key="1">
    <source>
        <dbReference type="EMBL" id="CAI8014336.1"/>
    </source>
</evidence>
<proteinExistence type="predicted"/>
<keyword evidence="2" id="KW-1185">Reference proteome</keyword>